<dbReference type="GO" id="GO:0005737">
    <property type="term" value="C:cytoplasm"/>
    <property type="evidence" value="ECO:0007669"/>
    <property type="project" value="UniProtKB-SubCell"/>
</dbReference>
<dbReference type="AlphaFoldDB" id="G0WC33"/>
<comment type="cofactor">
    <cofactor evidence="13">
        <name>Zn(2+)</name>
        <dbReference type="ChEBI" id="CHEBI:29105"/>
    </cofactor>
</comment>
<reference evidence="15 16" key="1">
    <citation type="journal article" date="2011" name="Proc. Natl. Acad. Sci. U.S.A.">
        <title>Evolutionary erosion of yeast sex chromosomes by mating-type switching accidents.</title>
        <authorList>
            <person name="Gordon J.L."/>
            <person name="Armisen D."/>
            <person name="Proux-Wera E."/>
            <person name="Oheigeartaigh S.S."/>
            <person name="Byrne K.P."/>
            <person name="Wolfe K.H."/>
        </authorList>
    </citation>
    <scope>NUCLEOTIDE SEQUENCE [LARGE SCALE GENOMIC DNA]</scope>
    <source>
        <strain evidence="16">ATCC 10597 / BCRC 20456 / CBS 421 / NBRC 0211 / NRRL Y-12639</strain>
    </source>
</reference>
<dbReference type="PROSITE" id="PS50970">
    <property type="entry name" value="HCY"/>
    <property type="match status" value="1"/>
</dbReference>
<comment type="catalytic activity">
    <reaction evidence="11">
        <text>S-methyl-L-methionine + L-homocysteine = 2 L-methionine + H(+)</text>
        <dbReference type="Rhea" id="RHEA:26337"/>
        <dbReference type="ChEBI" id="CHEBI:15378"/>
        <dbReference type="ChEBI" id="CHEBI:57844"/>
        <dbReference type="ChEBI" id="CHEBI:58199"/>
        <dbReference type="ChEBI" id="CHEBI:58252"/>
        <dbReference type="EC" id="2.1.1.10"/>
    </reaction>
</comment>
<feature type="domain" description="Hcy-binding" evidence="14">
    <location>
        <begin position="6"/>
        <end position="322"/>
    </location>
</feature>
<feature type="binding site" evidence="13">
    <location>
        <position position="307"/>
    </location>
    <ligand>
        <name>Zn(2+)</name>
        <dbReference type="ChEBI" id="CHEBI:29105"/>
    </ligand>
</feature>
<dbReference type="OMA" id="TECYEAQ"/>
<dbReference type="FunFam" id="3.20.20.330:FF:000005">
    <property type="entry name" value="AdoMet-homocysteine methyltransferase"/>
    <property type="match status" value="1"/>
</dbReference>
<evidence type="ECO:0000313" key="15">
    <source>
        <dbReference type="EMBL" id="CCD25344.1"/>
    </source>
</evidence>
<gene>
    <name evidence="15" type="primary">NDAI0F00250</name>
    <name evidence="15" type="ordered locus">NDAI_0F00250</name>
</gene>
<dbReference type="HOGENOM" id="CLU_004914_3_2_1"/>
<dbReference type="OrthoDB" id="261426at2759"/>
<evidence type="ECO:0000256" key="5">
    <source>
        <dbReference type="ARBA" id="ARBA00022679"/>
    </source>
</evidence>
<dbReference type="EC" id="2.1.1.10" evidence="10"/>
<dbReference type="GeneID" id="11497181"/>
<dbReference type="SUPFAM" id="SSF82282">
    <property type="entry name" value="Homocysteine S-methyltransferase"/>
    <property type="match status" value="1"/>
</dbReference>
<evidence type="ECO:0000256" key="6">
    <source>
        <dbReference type="ARBA" id="ARBA00022691"/>
    </source>
</evidence>
<keyword evidence="16" id="KW-1185">Reference proteome</keyword>
<keyword evidence="5 13" id="KW-0808">Transferase</keyword>
<name>G0WC33_NAUDC</name>
<dbReference type="InterPro" id="IPR003726">
    <property type="entry name" value="HCY_dom"/>
</dbReference>
<dbReference type="RefSeq" id="XP_003670587.1">
    <property type="nucleotide sequence ID" value="XM_003670539.1"/>
</dbReference>
<dbReference type="GO" id="GO:0032259">
    <property type="term" value="P:methylation"/>
    <property type="evidence" value="ECO:0007669"/>
    <property type="project" value="UniProtKB-KW"/>
</dbReference>
<evidence type="ECO:0000256" key="9">
    <source>
        <dbReference type="ARBA" id="ARBA00023167"/>
    </source>
</evidence>
<dbReference type="eggNOG" id="KOG1579">
    <property type="taxonomic scope" value="Eukaryota"/>
</dbReference>
<keyword evidence="6" id="KW-0949">S-adenosyl-L-methionine</keyword>
<evidence type="ECO:0000259" key="14">
    <source>
        <dbReference type="PROSITE" id="PS50970"/>
    </source>
</evidence>
<dbReference type="Proteomes" id="UP000000689">
    <property type="component" value="Chromosome 6"/>
</dbReference>
<comment type="function">
    <text evidence="12">Homocysteine S-methyltransferase involved in the conversion of S-adenosylmethionine (AdoMet) to methionine to control the methionine/AdoMet ratio. Also converts S-methylmethionine (SMM) to methionine.</text>
</comment>
<keyword evidence="9" id="KW-0486">Methionine biosynthesis</keyword>
<protein>
    <recommendedName>
        <fullName evidence="10">homocysteine S-methyltransferase</fullName>
        <ecNumber evidence="10">2.1.1.10</ecNumber>
    </recommendedName>
</protein>
<keyword evidence="3 13" id="KW-0489">Methyltransferase</keyword>
<dbReference type="STRING" id="1071378.G0WC33"/>
<comment type="subcellular location">
    <subcellularLocation>
        <location evidence="1">Cytoplasm</location>
    </subcellularLocation>
</comment>
<evidence type="ECO:0000256" key="1">
    <source>
        <dbReference type="ARBA" id="ARBA00004496"/>
    </source>
</evidence>
<evidence type="ECO:0000256" key="4">
    <source>
        <dbReference type="ARBA" id="ARBA00022605"/>
    </source>
</evidence>
<evidence type="ECO:0000256" key="8">
    <source>
        <dbReference type="ARBA" id="ARBA00022833"/>
    </source>
</evidence>
<dbReference type="PANTHER" id="PTHR11103:SF10">
    <property type="entry name" value="HOMOCYSTEINE S-METHYLTRANSFERASE 1-RELATED"/>
    <property type="match status" value="1"/>
</dbReference>
<feature type="binding site" evidence="13">
    <location>
        <position position="308"/>
    </location>
    <ligand>
        <name>Zn(2+)</name>
        <dbReference type="ChEBI" id="CHEBI:29105"/>
    </ligand>
</feature>
<sequence length="329" mass="37132">MTRQPIKDYLSENPKKILILDGGQGTELENRGINVANPVWSTIPFVNDSFWSGQSSKDREIVKQMFNDFLEAGAEILMTTTYQTSFKSVSENTNIKTLKEYDELLTRIVNFSRDCIGENKYLIGCIGPWGAHICSEFTGNYGEHPELIDYYEYFKPQLVNFVQNDDLDIIGFETIPNVYELKTILSWGTDILPKPFYIGLSVHENGVLRDGTTMSQVADIINSLSDKLNPNLVLLGINCVSLAHSPDILDSIHSNLPDLPLIVYPNSGEVYDTVKKIWLPPNDETYMSWDEVVERYLKAGARIIGGCCRTTPNDIKQISDAVHKYSNTK</sequence>
<evidence type="ECO:0000256" key="3">
    <source>
        <dbReference type="ARBA" id="ARBA00022603"/>
    </source>
</evidence>
<evidence type="ECO:0000256" key="10">
    <source>
        <dbReference type="ARBA" id="ARBA00039035"/>
    </source>
</evidence>
<evidence type="ECO:0000256" key="12">
    <source>
        <dbReference type="ARBA" id="ARBA00053380"/>
    </source>
</evidence>
<organism evidence="15 16">
    <name type="scientific">Naumovozyma dairenensis (strain ATCC 10597 / BCRC 20456 / CBS 421 / NBRC 0211 / NRRL Y-12639)</name>
    <name type="common">Saccharomyces dairenensis</name>
    <dbReference type="NCBI Taxonomy" id="1071378"/>
    <lineage>
        <taxon>Eukaryota</taxon>
        <taxon>Fungi</taxon>
        <taxon>Dikarya</taxon>
        <taxon>Ascomycota</taxon>
        <taxon>Saccharomycotina</taxon>
        <taxon>Saccharomycetes</taxon>
        <taxon>Saccharomycetales</taxon>
        <taxon>Saccharomycetaceae</taxon>
        <taxon>Naumovozyma</taxon>
    </lineage>
</organism>
<dbReference type="GO" id="GO:0009086">
    <property type="term" value="P:methionine biosynthetic process"/>
    <property type="evidence" value="ECO:0007669"/>
    <property type="project" value="UniProtKB-KW"/>
</dbReference>
<evidence type="ECO:0000256" key="7">
    <source>
        <dbReference type="ARBA" id="ARBA00022723"/>
    </source>
</evidence>
<dbReference type="GO" id="GO:0008898">
    <property type="term" value="F:S-adenosylmethionine-homocysteine S-methyltransferase activity"/>
    <property type="evidence" value="ECO:0007669"/>
    <property type="project" value="UniProtKB-ARBA"/>
</dbReference>
<evidence type="ECO:0000256" key="11">
    <source>
        <dbReference type="ARBA" id="ARBA00052655"/>
    </source>
</evidence>
<feature type="binding site" evidence="13">
    <location>
        <position position="239"/>
    </location>
    <ligand>
        <name>Zn(2+)</name>
        <dbReference type="ChEBI" id="CHEBI:29105"/>
    </ligand>
</feature>
<evidence type="ECO:0000313" key="16">
    <source>
        <dbReference type="Proteomes" id="UP000000689"/>
    </source>
</evidence>
<evidence type="ECO:0000256" key="13">
    <source>
        <dbReference type="PROSITE-ProRule" id="PRU00333"/>
    </source>
</evidence>
<dbReference type="KEGG" id="ndi:NDAI_0F00250"/>
<dbReference type="PANTHER" id="PTHR11103">
    <property type="entry name" value="SLR1189 PROTEIN"/>
    <property type="match status" value="1"/>
</dbReference>
<dbReference type="GO" id="GO:0046872">
    <property type="term" value="F:metal ion binding"/>
    <property type="evidence" value="ECO:0007669"/>
    <property type="project" value="UniProtKB-KW"/>
</dbReference>
<proteinExistence type="predicted"/>
<accession>G0WC33</accession>
<keyword evidence="4" id="KW-0028">Amino-acid biosynthesis</keyword>
<evidence type="ECO:0000256" key="2">
    <source>
        <dbReference type="ARBA" id="ARBA00022490"/>
    </source>
</evidence>
<keyword evidence="8 13" id="KW-0862">Zinc</keyword>
<keyword evidence="7 13" id="KW-0479">Metal-binding</keyword>
<dbReference type="InterPro" id="IPR036589">
    <property type="entry name" value="HCY_dom_sf"/>
</dbReference>
<dbReference type="Pfam" id="PF02574">
    <property type="entry name" value="S-methyl_trans"/>
    <property type="match status" value="1"/>
</dbReference>
<dbReference type="EMBL" id="HE580272">
    <property type="protein sequence ID" value="CCD25344.1"/>
    <property type="molecule type" value="Genomic_DNA"/>
</dbReference>
<dbReference type="Gene3D" id="3.20.20.330">
    <property type="entry name" value="Homocysteine-binding-like domain"/>
    <property type="match status" value="1"/>
</dbReference>
<keyword evidence="2" id="KW-0963">Cytoplasm</keyword>